<dbReference type="Proteomes" id="UP000663824">
    <property type="component" value="Unassembled WGS sequence"/>
</dbReference>
<organism evidence="1 2">
    <name type="scientific">Rotaria magnacalcarata</name>
    <dbReference type="NCBI Taxonomy" id="392030"/>
    <lineage>
        <taxon>Eukaryota</taxon>
        <taxon>Metazoa</taxon>
        <taxon>Spiralia</taxon>
        <taxon>Gnathifera</taxon>
        <taxon>Rotifera</taxon>
        <taxon>Eurotatoria</taxon>
        <taxon>Bdelloidea</taxon>
        <taxon>Philodinida</taxon>
        <taxon>Philodinidae</taxon>
        <taxon>Rotaria</taxon>
    </lineage>
</organism>
<accession>A0A816TSC9</accession>
<protein>
    <submittedName>
        <fullName evidence="1">Uncharacterized protein</fullName>
    </submittedName>
</protein>
<evidence type="ECO:0000313" key="1">
    <source>
        <dbReference type="EMBL" id="CAF2103198.1"/>
    </source>
</evidence>
<reference evidence="1" key="1">
    <citation type="submission" date="2021-02" db="EMBL/GenBank/DDBJ databases">
        <authorList>
            <person name="Nowell W R."/>
        </authorList>
    </citation>
    <scope>NUCLEOTIDE SEQUENCE</scope>
</reference>
<sequence length="41" mass="4611">SKSLHEQTNDANNENAIIQSCDSHTFRVTIDINIDEPIETP</sequence>
<feature type="non-terminal residue" evidence="1">
    <location>
        <position position="1"/>
    </location>
</feature>
<proteinExistence type="predicted"/>
<name>A0A816TSC9_9BILA</name>
<evidence type="ECO:0000313" key="2">
    <source>
        <dbReference type="Proteomes" id="UP000663824"/>
    </source>
</evidence>
<comment type="caution">
    <text evidence="1">The sequence shown here is derived from an EMBL/GenBank/DDBJ whole genome shotgun (WGS) entry which is preliminary data.</text>
</comment>
<dbReference type="EMBL" id="CAJNRE010011639">
    <property type="protein sequence ID" value="CAF2103198.1"/>
    <property type="molecule type" value="Genomic_DNA"/>
</dbReference>
<dbReference type="AlphaFoldDB" id="A0A816TSC9"/>
<gene>
    <name evidence="1" type="ORF">MBJ925_LOCUS22649</name>
</gene>